<dbReference type="CDD" id="cd15482">
    <property type="entry name" value="Sialidase_non-viral"/>
    <property type="match status" value="1"/>
</dbReference>
<keyword evidence="2" id="KW-0378">Hydrolase</keyword>
<dbReference type="GO" id="GO:0010411">
    <property type="term" value="P:xyloglucan metabolic process"/>
    <property type="evidence" value="ECO:0007669"/>
    <property type="project" value="TreeGrafter"/>
</dbReference>
<comment type="caution">
    <text evidence="8">The sequence shown here is derived from an EMBL/GenBank/DDBJ whole genome shotgun (WGS) entry which is preliminary data.</text>
</comment>
<keyword evidence="4" id="KW-0326">Glycosidase</keyword>
<accession>A0A8J3Q407</accession>
<comment type="similarity">
    <text evidence="6">Belongs to the glycosyl hydrolase 74 family.</text>
</comment>
<protein>
    <recommendedName>
        <fullName evidence="10">Glycosyl hydrolase</fullName>
    </recommendedName>
</protein>
<gene>
    <name evidence="8" type="ORF">Rhe02_11010</name>
</gene>
<evidence type="ECO:0000256" key="1">
    <source>
        <dbReference type="ARBA" id="ARBA00022729"/>
    </source>
</evidence>
<dbReference type="InterPro" id="IPR015943">
    <property type="entry name" value="WD40/YVTN_repeat-like_dom_sf"/>
</dbReference>
<evidence type="ECO:0000256" key="4">
    <source>
        <dbReference type="ARBA" id="ARBA00023295"/>
    </source>
</evidence>
<sequence>MNPVIRALTAALLGLAMLVTPTASQCPLCNFIIGEDPEEELEEMAAGGGIGAPYGADEWMTTQRTYPDKAVDLGQSRAKAIEQANVVRASGGFAAQAAWTSLGPTNVGGRVTDIVVDPVRSNTVYAGAASGGVWKSTNGGTSFSYSWNITLPQSVGALAISPAGVLYAGTGEGNPGGGSVSFPGNGIYRSSDGGVTWTLLGLTGTNRIGRIVIDPADANRIFVAAAGNLFVPGGARGLYRSTDAGATWQLVLAGANSTTGAIDLAISTTSVYVSMWDHVRTPGTRVYGGVGSGIYRSTDGGATWARLAGGLPASSSNLGRMGIAVSKSTPTRLYAIAANTSGNFLGMWTSTNSGTSWTALTNTGPVSSSQSTFGWWFGRIFVDPVSSSHLWVPGVPMVESTNSGSSWTSNSSSFHADQHAVGFDPLVANRVFIGNDGGIYRSTANGSLSGSWTKTTNLANMQFYTVAVSKQDISRISGGLQDNGSRRSWSNWGSYWGGDGLQNLIDPTNQNKVYACSQNGSCGRSTNGGTSMSNFGSTTSSRRAWLTPVTFDPTNPAIMYYGGERLNRSTNSAQTWAAISPDLSRGSSGSSTFNTISTIGVAPSNGAVIYVGTDDGRMWITRNTGGSWTEITAGLPTRFMTRVTVDPTDANLAYVTVSGYTAGDIAPHVFRTTNGGTSWQDISGNLPNAPVNDIVYNPQNRTVLFVATDVGVFTSSDTGVTWTTAGTGLPNVPVLDLDTTVSAGVTQLTAATYGLGMYRVAV</sequence>
<evidence type="ECO:0000256" key="3">
    <source>
        <dbReference type="ARBA" id="ARBA00023277"/>
    </source>
</evidence>
<evidence type="ECO:0000256" key="6">
    <source>
        <dbReference type="ARBA" id="ARBA00037986"/>
    </source>
</evidence>
<keyword evidence="1 7" id="KW-0732">Signal</keyword>
<keyword evidence="9" id="KW-1185">Reference proteome</keyword>
<dbReference type="Gene3D" id="2.130.10.10">
    <property type="entry name" value="YVTN repeat-like/Quinoprotein amine dehydrogenase"/>
    <property type="match status" value="3"/>
</dbReference>
<dbReference type="RefSeq" id="WP_203906959.1">
    <property type="nucleotide sequence ID" value="NZ_BONY01000005.1"/>
</dbReference>
<proteinExistence type="inferred from homology"/>
<evidence type="ECO:0000256" key="2">
    <source>
        <dbReference type="ARBA" id="ARBA00022801"/>
    </source>
</evidence>
<keyword evidence="3" id="KW-0119">Carbohydrate metabolism</keyword>
<reference evidence="8" key="1">
    <citation type="submission" date="2021-01" db="EMBL/GenBank/DDBJ databases">
        <title>Whole genome shotgun sequence of Rhizocola hellebori NBRC 109834.</title>
        <authorList>
            <person name="Komaki H."/>
            <person name="Tamura T."/>
        </authorList>
    </citation>
    <scope>NUCLEOTIDE SEQUENCE</scope>
    <source>
        <strain evidence="8">NBRC 109834</strain>
    </source>
</reference>
<evidence type="ECO:0000313" key="8">
    <source>
        <dbReference type="EMBL" id="GIH03034.1"/>
    </source>
</evidence>
<evidence type="ECO:0000313" key="9">
    <source>
        <dbReference type="Proteomes" id="UP000612899"/>
    </source>
</evidence>
<feature type="signal peptide" evidence="7">
    <location>
        <begin position="1"/>
        <end position="25"/>
    </location>
</feature>
<keyword evidence="5" id="KW-0624">Polysaccharide degradation</keyword>
<evidence type="ECO:0008006" key="10">
    <source>
        <dbReference type="Google" id="ProtNLM"/>
    </source>
</evidence>
<dbReference type="SUPFAM" id="SSF110296">
    <property type="entry name" value="Oligoxyloglucan reducing end-specific cellobiohydrolase"/>
    <property type="match status" value="3"/>
</dbReference>
<dbReference type="AlphaFoldDB" id="A0A8J3Q407"/>
<dbReference type="GO" id="GO:0016798">
    <property type="term" value="F:hydrolase activity, acting on glycosyl bonds"/>
    <property type="evidence" value="ECO:0007669"/>
    <property type="project" value="UniProtKB-KW"/>
</dbReference>
<evidence type="ECO:0000256" key="5">
    <source>
        <dbReference type="ARBA" id="ARBA00023326"/>
    </source>
</evidence>
<name>A0A8J3Q407_9ACTN</name>
<dbReference type="GO" id="GO:0000272">
    <property type="term" value="P:polysaccharide catabolic process"/>
    <property type="evidence" value="ECO:0007669"/>
    <property type="project" value="UniProtKB-KW"/>
</dbReference>
<dbReference type="Proteomes" id="UP000612899">
    <property type="component" value="Unassembled WGS sequence"/>
</dbReference>
<dbReference type="EMBL" id="BONY01000005">
    <property type="protein sequence ID" value="GIH03034.1"/>
    <property type="molecule type" value="Genomic_DNA"/>
</dbReference>
<dbReference type="PANTHER" id="PTHR43739">
    <property type="entry name" value="XYLOGLUCANASE (EUROFUNG)"/>
    <property type="match status" value="1"/>
</dbReference>
<evidence type="ECO:0000256" key="7">
    <source>
        <dbReference type="SAM" id="SignalP"/>
    </source>
</evidence>
<dbReference type="PANTHER" id="PTHR43739:SF2">
    <property type="entry name" value="OLIGOXYLOGLUCAN-REDUCING END-SPECIFIC XYLOGLUCANASE-RELATED"/>
    <property type="match status" value="1"/>
</dbReference>
<feature type="chain" id="PRO_5035304581" description="Glycosyl hydrolase" evidence="7">
    <location>
        <begin position="26"/>
        <end position="762"/>
    </location>
</feature>
<organism evidence="8 9">
    <name type="scientific">Rhizocola hellebori</name>
    <dbReference type="NCBI Taxonomy" id="1392758"/>
    <lineage>
        <taxon>Bacteria</taxon>
        <taxon>Bacillati</taxon>
        <taxon>Actinomycetota</taxon>
        <taxon>Actinomycetes</taxon>
        <taxon>Micromonosporales</taxon>
        <taxon>Micromonosporaceae</taxon>
        <taxon>Rhizocola</taxon>
    </lineage>
</organism>
<dbReference type="InterPro" id="IPR052025">
    <property type="entry name" value="Xyloglucanase_GH74"/>
</dbReference>